<dbReference type="InterPro" id="IPR051120">
    <property type="entry name" value="ABC_AA/LPS_Transport"/>
</dbReference>
<dbReference type="GO" id="GO:0005886">
    <property type="term" value="C:plasma membrane"/>
    <property type="evidence" value="ECO:0007669"/>
    <property type="project" value="TreeGrafter"/>
</dbReference>
<evidence type="ECO:0000259" key="4">
    <source>
        <dbReference type="PROSITE" id="PS50893"/>
    </source>
</evidence>
<dbReference type="InterPro" id="IPR003439">
    <property type="entry name" value="ABC_transporter-like_ATP-bd"/>
</dbReference>
<dbReference type="PROSITE" id="PS50893">
    <property type="entry name" value="ABC_TRANSPORTER_2"/>
    <property type="match status" value="1"/>
</dbReference>
<dbReference type="Pfam" id="PF12399">
    <property type="entry name" value="BCA_ABC_TP_C"/>
    <property type="match status" value="1"/>
</dbReference>
<dbReference type="InterPro" id="IPR027417">
    <property type="entry name" value="P-loop_NTPase"/>
</dbReference>
<comment type="caution">
    <text evidence="5">The sequence shown here is derived from an EMBL/GenBank/DDBJ whole genome shotgun (WGS) entry which is preliminary data.</text>
</comment>
<dbReference type="SUPFAM" id="SSF52540">
    <property type="entry name" value="P-loop containing nucleoside triphosphate hydrolases"/>
    <property type="match status" value="1"/>
</dbReference>
<dbReference type="GO" id="GO:0005524">
    <property type="term" value="F:ATP binding"/>
    <property type="evidence" value="ECO:0007669"/>
    <property type="project" value="UniProtKB-KW"/>
</dbReference>
<dbReference type="PANTHER" id="PTHR45772">
    <property type="entry name" value="CONSERVED COMPONENT OF ABC TRANSPORTER FOR NATURAL AMINO ACIDS-RELATED"/>
    <property type="match status" value="1"/>
</dbReference>
<dbReference type="Pfam" id="PF00005">
    <property type="entry name" value="ABC_tran"/>
    <property type="match status" value="1"/>
</dbReference>
<name>A0A8J3MD69_9RHOB</name>
<dbReference type="PANTHER" id="PTHR45772:SF3">
    <property type="entry name" value="ABC TRANSPORTER ATP-BINDING PROTEIN"/>
    <property type="match status" value="1"/>
</dbReference>
<dbReference type="InterPro" id="IPR032823">
    <property type="entry name" value="BCA_ABC_TP_C"/>
</dbReference>
<evidence type="ECO:0000313" key="6">
    <source>
        <dbReference type="Proteomes" id="UP000611500"/>
    </source>
</evidence>
<dbReference type="SMART" id="SM00382">
    <property type="entry name" value="AAA"/>
    <property type="match status" value="1"/>
</dbReference>
<dbReference type="RefSeq" id="WP_154664322.1">
    <property type="nucleotide sequence ID" value="NZ_BNAP01000001.1"/>
</dbReference>
<dbReference type="EMBL" id="BNAP01000001">
    <property type="protein sequence ID" value="GHG81133.1"/>
    <property type="molecule type" value="Genomic_DNA"/>
</dbReference>
<keyword evidence="3" id="KW-0067">ATP-binding</keyword>
<gene>
    <name evidence="5" type="ORF">GCM10010961_04960</name>
</gene>
<evidence type="ECO:0000256" key="3">
    <source>
        <dbReference type="ARBA" id="ARBA00022840"/>
    </source>
</evidence>
<feature type="domain" description="ABC transporter" evidence="4">
    <location>
        <begin position="16"/>
        <end position="257"/>
    </location>
</feature>
<dbReference type="AlphaFoldDB" id="A0A8J3MD69"/>
<evidence type="ECO:0000256" key="2">
    <source>
        <dbReference type="ARBA" id="ARBA00022741"/>
    </source>
</evidence>
<keyword evidence="6" id="KW-1185">Reference proteome</keyword>
<evidence type="ECO:0000313" key="5">
    <source>
        <dbReference type="EMBL" id="GHG81133.1"/>
    </source>
</evidence>
<organism evidence="5 6">
    <name type="scientific">Pseudodonghicola xiamenensis</name>
    <dbReference type="NCBI Taxonomy" id="337702"/>
    <lineage>
        <taxon>Bacteria</taxon>
        <taxon>Pseudomonadati</taxon>
        <taxon>Pseudomonadota</taxon>
        <taxon>Alphaproteobacteria</taxon>
        <taxon>Rhodobacterales</taxon>
        <taxon>Paracoccaceae</taxon>
        <taxon>Pseudodonghicola</taxon>
    </lineage>
</organism>
<proteinExistence type="predicted"/>
<protein>
    <recommendedName>
        <fullName evidence="4">ABC transporter domain-containing protein</fullName>
    </recommendedName>
</protein>
<dbReference type="InterPro" id="IPR003593">
    <property type="entry name" value="AAA+_ATPase"/>
</dbReference>
<keyword evidence="1" id="KW-0813">Transport</keyword>
<reference evidence="5" key="1">
    <citation type="journal article" date="2014" name="Int. J. Syst. Evol. Microbiol.">
        <title>Complete genome sequence of Corynebacterium casei LMG S-19264T (=DSM 44701T), isolated from a smear-ripened cheese.</title>
        <authorList>
            <consortium name="US DOE Joint Genome Institute (JGI-PGF)"/>
            <person name="Walter F."/>
            <person name="Albersmeier A."/>
            <person name="Kalinowski J."/>
            <person name="Ruckert C."/>
        </authorList>
    </citation>
    <scope>NUCLEOTIDE SEQUENCE</scope>
    <source>
        <strain evidence="5">CGMCC 1.7081</strain>
    </source>
</reference>
<sequence>MNAMTQSGLSTATPALQIEDLRKSFGKAEIMRGVNLSIGAGERHAVIGPNGAGKSTLFNLITGRFPPTSGTVRLHGHDLAGLAPFQINRMGLSRSFQITNIFPKMSVFENVRCSLLWAQGYRYSFWNMVNRSRALTHAAEEILEQINLTNRRDLPAGVLSYAEQRALEIGITIAGGANVIMLDEPTAGMSHSETDYIMDLIRRVTENKTLVMVEHDMGVVFGLADRISVLVYGEIIATGTPEEVRANPKVQEAYLGAVLEADH</sequence>
<dbReference type="Proteomes" id="UP000611500">
    <property type="component" value="Unassembled WGS sequence"/>
</dbReference>
<dbReference type="Gene3D" id="3.40.50.300">
    <property type="entry name" value="P-loop containing nucleotide triphosphate hydrolases"/>
    <property type="match status" value="1"/>
</dbReference>
<keyword evidence="2" id="KW-0547">Nucleotide-binding</keyword>
<dbReference type="GO" id="GO:0016887">
    <property type="term" value="F:ATP hydrolysis activity"/>
    <property type="evidence" value="ECO:0007669"/>
    <property type="project" value="InterPro"/>
</dbReference>
<accession>A0A8J3MD69</accession>
<reference evidence="5" key="2">
    <citation type="submission" date="2020-09" db="EMBL/GenBank/DDBJ databases">
        <authorList>
            <person name="Sun Q."/>
            <person name="Zhou Y."/>
        </authorList>
    </citation>
    <scope>NUCLEOTIDE SEQUENCE</scope>
    <source>
        <strain evidence="5">CGMCC 1.7081</strain>
    </source>
</reference>
<evidence type="ECO:0000256" key="1">
    <source>
        <dbReference type="ARBA" id="ARBA00022448"/>
    </source>
</evidence>
<dbReference type="CDD" id="cd03219">
    <property type="entry name" value="ABC_Mj1267_LivG_branched"/>
    <property type="match status" value="1"/>
</dbReference>